<dbReference type="EMBL" id="UGTS01000005">
    <property type="protein sequence ID" value="SUC38253.1"/>
    <property type="molecule type" value="Genomic_DNA"/>
</dbReference>
<name>A0A379GCJ8_PROMI</name>
<keyword evidence="3 5" id="KW-1133">Transmembrane helix</keyword>
<protein>
    <submittedName>
        <fullName evidence="6">Thiamine transporter membrane protein</fullName>
    </submittedName>
</protein>
<dbReference type="GO" id="GO:0016020">
    <property type="term" value="C:membrane"/>
    <property type="evidence" value="ECO:0007669"/>
    <property type="project" value="UniProtKB-SubCell"/>
</dbReference>
<accession>A0A379GCJ8</accession>
<proteinExistence type="predicted"/>
<keyword evidence="4 5" id="KW-0472">Membrane</keyword>
<gene>
    <name evidence="6" type="primary">thiP_1</name>
    <name evidence="6" type="ORF">NCTC11938_02518</name>
</gene>
<evidence type="ECO:0000256" key="1">
    <source>
        <dbReference type="ARBA" id="ARBA00004141"/>
    </source>
</evidence>
<dbReference type="Proteomes" id="UP000254191">
    <property type="component" value="Unassembled WGS sequence"/>
</dbReference>
<dbReference type="InterPro" id="IPR035906">
    <property type="entry name" value="MetI-like_sf"/>
</dbReference>
<reference evidence="6 7" key="1">
    <citation type="submission" date="2018-06" db="EMBL/GenBank/DDBJ databases">
        <authorList>
            <consortium name="Pathogen Informatics"/>
            <person name="Doyle S."/>
        </authorList>
    </citation>
    <scope>NUCLEOTIDE SEQUENCE [LARGE SCALE GENOMIC DNA]</scope>
    <source>
        <strain evidence="6 7">NCTC11938</strain>
    </source>
</reference>
<feature type="transmembrane region" description="Helical" evidence="5">
    <location>
        <begin position="50"/>
        <end position="74"/>
    </location>
</feature>
<evidence type="ECO:0000256" key="2">
    <source>
        <dbReference type="ARBA" id="ARBA00022692"/>
    </source>
</evidence>
<evidence type="ECO:0000256" key="4">
    <source>
        <dbReference type="ARBA" id="ARBA00023136"/>
    </source>
</evidence>
<keyword evidence="2 5" id="KW-0812">Transmembrane</keyword>
<evidence type="ECO:0000313" key="7">
    <source>
        <dbReference type="Proteomes" id="UP000254191"/>
    </source>
</evidence>
<evidence type="ECO:0000256" key="3">
    <source>
        <dbReference type="ARBA" id="ARBA00022989"/>
    </source>
</evidence>
<dbReference type="SUPFAM" id="SSF161098">
    <property type="entry name" value="MetI-like"/>
    <property type="match status" value="1"/>
</dbReference>
<organism evidence="6 7">
    <name type="scientific">Proteus mirabilis</name>
    <dbReference type="NCBI Taxonomy" id="584"/>
    <lineage>
        <taxon>Bacteria</taxon>
        <taxon>Pseudomonadati</taxon>
        <taxon>Pseudomonadota</taxon>
        <taxon>Gammaproteobacteria</taxon>
        <taxon>Enterobacterales</taxon>
        <taxon>Morganellaceae</taxon>
        <taxon>Proteus</taxon>
    </lineage>
</organism>
<dbReference type="AlphaFoldDB" id="A0A379GCJ8"/>
<sequence>MGKWLIPGLCASGLLLTVALLSFGALWFNAPSGDLSTIFADSYLWHVVRFTFWQAFLSALFSILPAIWLAKALYRRQLLAERSFYAYVQ</sequence>
<evidence type="ECO:0000313" key="6">
    <source>
        <dbReference type="EMBL" id="SUC38253.1"/>
    </source>
</evidence>
<evidence type="ECO:0000256" key="5">
    <source>
        <dbReference type="SAM" id="Phobius"/>
    </source>
</evidence>
<comment type="subcellular location">
    <subcellularLocation>
        <location evidence="1">Membrane</location>
        <topology evidence="1">Multi-pass membrane protein</topology>
    </subcellularLocation>
</comment>